<name>A0ABW4JMM6_9BACL</name>
<dbReference type="Gene3D" id="2.60.290.11">
    <property type="entry name" value="TM1070-like"/>
    <property type="match status" value="1"/>
</dbReference>
<comment type="caution">
    <text evidence="1">The sequence shown here is derived from an EMBL/GenBank/DDBJ whole genome shotgun (WGS) entry which is preliminary data.</text>
</comment>
<evidence type="ECO:0000313" key="2">
    <source>
        <dbReference type="Proteomes" id="UP001597079"/>
    </source>
</evidence>
<dbReference type="Pfam" id="PF07100">
    <property type="entry name" value="ASRT"/>
    <property type="match status" value="1"/>
</dbReference>
<dbReference type="RefSeq" id="WP_377944757.1">
    <property type="nucleotide sequence ID" value="NZ_JBHUCX010000079.1"/>
</dbReference>
<gene>
    <name evidence="1" type="ORF">ACFSB2_19420</name>
</gene>
<dbReference type="Proteomes" id="UP001597079">
    <property type="component" value="Unassembled WGS sequence"/>
</dbReference>
<dbReference type="InterPro" id="IPR036698">
    <property type="entry name" value="TM1070-like_sf"/>
</dbReference>
<dbReference type="SUPFAM" id="SSF89232">
    <property type="entry name" value="Hypothetical protein TM1070"/>
    <property type="match status" value="1"/>
</dbReference>
<evidence type="ECO:0000313" key="1">
    <source>
        <dbReference type="EMBL" id="MFD1676848.1"/>
    </source>
</evidence>
<dbReference type="EMBL" id="JBHUCX010000079">
    <property type="protein sequence ID" value="MFD1676848.1"/>
    <property type="molecule type" value="Genomic_DNA"/>
</dbReference>
<keyword evidence="2" id="KW-1185">Reference proteome</keyword>
<dbReference type="PIRSF" id="PIRSF008711">
    <property type="entry name" value="UCP008711"/>
    <property type="match status" value="1"/>
</dbReference>
<proteinExistence type="predicted"/>
<accession>A0ABW4JMM6</accession>
<dbReference type="InterPro" id="IPR009794">
    <property type="entry name" value="ASRT"/>
</dbReference>
<protein>
    <submittedName>
        <fullName evidence="1">Sensory rhodopsin transducer</fullName>
    </submittedName>
</protein>
<sequence length="120" mass="13042">MIGKTTWVIPDGFLPTTSSGDQVSHEAVCVLNLGDEDAVIQLTFYFEDQAPIADFESVCGAQRTHHIRLDKLKSKTGAPVPHGVPYAIKVDSNVPIVVQHSRLDTSQEALALFTTMGYSV</sequence>
<organism evidence="1 2">
    <name type="scientific">Alicyclobacillus fodiniaquatilis</name>
    <dbReference type="NCBI Taxonomy" id="1661150"/>
    <lineage>
        <taxon>Bacteria</taxon>
        <taxon>Bacillati</taxon>
        <taxon>Bacillota</taxon>
        <taxon>Bacilli</taxon>
        <taxon>Bacillales</taxon>
        <taxon>Alicyclobacillaceae</taxon>
        <taxon>Alicyclobacillus</taxon>
    </lineage>
</organism>
<reference evidence="2" key="1">
    <citation type="journal article" date="2019" name="Int. J. Syst. Evol. Microbiol.">
        <title>The Global Catalogue of Microorganisms (GCM) 10K type strain sequencing project: providing services to taxonomists for standard genome sequencing and annotation.</title>
        <authorList>
            <consortium name="The Broad Institute Genomics Platform"/>
            <consortium name="The Broad Institute Genome Sequencing Center for Infectious Disease"/>
            <person name="Wu L."/>
            <person name="Ma J."/>
        </authorList>
    </citation>
    <scope>NUCLEOTIDE SEQUENCE [LARGE SCALE GENOMIC DNA]</scope>
    <source>
        <strain evidence="2">CGMCC 1.12286</strain>
    </source>
</reference>